<dbReference type="AlphaFoldDB" id="A0A6A4GDG8"/>
<proteinExistence type="predicted"/>
<keyword evidence="1" id="KW-1133">Transmembrane helix</keyword>
<keyword evidence="1" id="KW-0812">Transmembrane</keyword>
<evidence type="ECO:0000313" key="2">
    <source>
        <dbReference type="EMBL" id="KAE9383592.1"/>
    </source>
</evidence>
<dbReference type="Proteomes" id="UP000799118">
    <property type="component" value="Unassembled WGS sequence"/>
</dbReference>
<sequence length="106" mass="12421">MDFSYRSTHSTHWIANLSRDIFFLQTIIIVTFIILLPSLVIIDRSSLYINIHGPQRATYLPSLLSVFFFIFFHFINIDSESTNESSTNQFESPSFSFIYSLEVYHL</sequence>
<keyword evidence="1" id="KW-0472">Membrane</keyword>
<keyword evidence="3" id="KW-1185">Reference proteome</keyword>
<organism evidence="2 3">
    <name type="scientific">Gymnopus androsaceus JB14</name>
    <dbReference type="NCBI Taxonomy" id="1447944"/>
    <lineage>
        <taxon>Eukaryota</taxon>
        <taxon>Fungi</taxon>
        <taxon>Dikarya</taxon>
        <taxon>Basidiomycota</taxon>
        <taxon>Agaricomycotina</taxon>
        <taxon>Agaricomycetes</taxon>
        <taxon>Agaricomycetidae</taxon>
        <taxon>Agaricales</taxon>
        <taxon>Marasmiineae</taxon>
        <taxon>Omphalotaceae</taxon>
        <taxon>Gymnopus</taxon>
    </lineage>
</organism>
<name>A0A6A4GDG8_9AGAR</name>
<evidence type="ECO:0000313" key="3">
    <source>
        <dbReference type="Proteomes" id="UP000799118"/>
    </source>
</evidence>
<dbReference type="EMBL" id="ML770395">
    <property type="protein sequence ID" value="KAE9383592.1"/>
    <property type="molecule type" value="Genomic_DNA"/>
</dbReference>
<reference evidence="2" key="1">
    <citation type="journal article" date="2019" name="Environ. Microbiol.">
        <title>Fungal ecological strategies reflected in gene transcription - a case study of two litter decomposers.</title>
        <authorList>
            <person name="Barbi F."/>
            <person name="Kohler A."/>
            <person name="Barry K."/>
            <person name="Baskaran P."/>
            <person name="Daum C."/>
            <person name="Fauchery L."/>
            <person name="Ihrmark K."/>
            <person name="Kuo A."/>
            <person name="LaButti K."/>
            <person name="Lipzen A."/>
            <person name="Morin E."/>
            <person name="Grigoriev I.V."/>
            <person name="Henrissat B."/>
            <person name="Lindahl B."/>
            <person name="Martin F."/>
        </authorList>
    </citation>
    <scope>NUCLEOTIDE SEQUENCE</scope>
    <source>
        <strain evidence="2">JB14</strain>
    </source>
</reference>
<feature type="transmembrane region" description="Helical" evidence="1">
    <location>
        <begin position="57"/>
        <end position="75"/>
    </location>
</feature>
<gene>
    <name evidence="2" type="ORF">BT96DRAFT_34129</name>
</gene>
<accession>A0A6A4GDG8</accession>
<evidence type="ECO:0000256" key="1">
    <source>
        <dbReference type="SAM" id="Phobius"/>
    </source>
</evidence>
<feature type="transmembrane region" description="Helical" evidence="1">
    <location>
        <begin position="21"/>
        <end position="42"/>
    </location>
</feature>
<protein>
    <submittedName>
        <fullName evidence="2">Uncharacterized protein</fullName>
    </submittedName>
</protein>